<dbReference type="InterPro" id="IPR001020">
    <property type="entry name" value="PTS_HPr_His_P_site"/>
</dbReference>
<name>A0ABU4RSP0_9GAMM</name>
<dbReference type="SUPFAM" id="SSF55594">
    <property type="entry name" value="HPr-like"/>
    <property type="match status" value="1"/>
</dbReference>
<dbReference type="PROSITE" id="PS51350">
    <property type="entry name" value="PTS_HPR_DOM"/>
    <property type="match status" value="1"/>
</dbReference>
<dbReference type="PROSITE" id="PS00369">
    <property type="entry name" value="PTS_HPR_HIS"/>
    <property type="match status" value="1"/>
</dbReference>
<comment type="similarity">
    <text evidence="2">Belongs to the HPr family.</text>
</comment>
<proteinExistence type="inferred from homology"/>
<dbReference type="RefSeq" id="WP_302724502.1">
    <property type="nucleotide sequence ID" value="NZ_JAULRU010000797.1"/>
</dbReference>
<gene>
    <name evidence="6" type="ORF">SCD92_00955</name>
</gene>
<sequence length="93" mass="9908">MPSRDVTIVNRKGLHARSAAKLAAVAKNYTCKIELNHNAKKADCSSVMALMMLAAGIGTELKVCAEGKDANMALEAVCKLIEAGFEELDEDTP</sequence>
<accession>A0ABU4RSP0</accession>
<keyword evidence="4" id="KW-0598">Phosphotransferase system</keyword>
<feature type="domain" description="HPr" evidence="5">
    <location>
        <begin position="1"/>
        <end position="91"/>
    </location>
</feature>
<dbReference type="InterPro" id="IPR035895">
    <property type="entry name" value="HPr-like_sf"/>
</dbReference>
<evidence type="ECO:0000256" key="1">
    <source>
        <dbReference type="ARBA" id="ARBA00004496"/>
    </source>
</evidence>
<protein>
    <submittedName>
        <fullName evidence="6">HPr family phosphocarrier protein</fullName>
    </submittedName>
</protein>
<evidence type="ECO:0000313" key="6">
    <source>
        <dbReference type="EMBL" id="MDX6847906.1"/>
    </source>
</evidence>
<organism evidence="6 7">
    <name type="scientific">Gilvimarinus gilvus</name>
    <dbReference type="NCBI Taxonomy" id="3058038"/>
    <lineage>
        <taxon>Bacteria</taxon>
        <taxon>Pseudomonadati</taxon>
        <taxon>Pseudomonadota</taxon>
        <taxon>Gammaproteobacteria</taxon>
        <taxon>Cellvibrionales</taxon>
        <taxon>Cellvibrionaceae</taxon>
        <taxon>Gilvimarinus</taxon>
    </lineage>
</organism>
<dbReference type="Proteomes" id="UP001273505">
    <property type="component" value="Unassembled WGS sequence"/>
</dbReference>
<comment type="caution">
    <text evidence="6">The sequence shown here is derived from an EMBL/GenBank/DDBJ whole genome shotgun (WGS) entry which is preliminary data.</text>
</comment>
<keyword evidence="3" id="KW-0963">Cytoplasm</keyword>
<evidence type="ECO:0000313" key="7">
    <source>
        <dbReference type="Proteomes" id="UP001273505"/>
    </source>
</evidence>
<evidence type="ECO:0000259" key="5">
    <source>
        <dbReference type="PROSITE" id="PS51350"/>
    </source>
</evidence>
<dbReference type="Gene3D" id="3.30.1340.10">
    <property type="entry name" value="HPr-like"/>
    <property type="match status" value="1"/>
</dbReference>
<dbReference type="EMBL" id="JAXAFO010000001">
    <property type="protein sequence ID" value="MDX6847906.1"/>
    <property type="molecule type" value="Genomic_DNA"/>
</dbReference>
<evidence type="ECO:0000256" key="3">
    <source>
        <dbReference type="ARBA" id="ARBA00022490"/>
    </source>
</evidence>
<dbReference type="PANTHER" id="PTHR33705">
    <property type="entry name" value="PHOSPHOCARRIER PROTEIN HPR"/>
    <property type="match status" value="1"/>
</dbReference>
<comment type="subcellular location">
    <subcellularLocation>
        <location evidence="1">Cytoplasm</location>
    </subcellularLocation>
</comment>
<dbReference type="PRINTS" id="PR00107">
    <property type="entry name" value="PHOSPHOCPHPR"/>
</dbReference>
<dbReference type="InterPro" id="IPR050399">
    <property type="entry name" value="HPr"/>
</dbReference>
<evidence type="ECO:0000256" key="4">
    <source>
        <dbReference type="ARBA" id="ARBA00022683"/>
    </source>
</evidence>
<dbReference type="InterPro" id="IPR000032">
    <property type="entry name" value="HPr-like"/>
</dbReference>
<dbReference type="CDD" id="cd00367">
    <property type="entry name" value="PTS-HPr_like"/>
    <property type="match status" value="1"/>
</dbReference>
<dbReference type="PANTHER" id="PTHR33705:SF2">
    <property type="entry name" value="PHOSPHOCARRIER PROTEIN NPR"/>
    <property type="match status" value="1"/>
</dbReference>
<dbReference type="NCBIfam" id="TIGR01003">
    <property type="entry name" value="PTS_HPr_family"/>
    <property type="match status" value="1"/>
</dbReference>
<reference evidence="6 7" key="1">
    <citation type="submission" date="2023-11" db="EMBL/GenBank/DDBJ databases">
        <title>Gilvimarinus fulvus sp. nov., isolated from the surface of Kelp.</title>
        <authorList>
            <person name="Sun Y.Y."/>
            <person name="Gong Y."/>
            <person name="Du Z.J."/>
        </authorList>
    </citation>
    <scope>NUCLEOTIDE SEQUENCE [LARGE SCALE GENOMIC DNA]</scope>
    <source>
        <strain evidence="6 7">SDUM040013</strain>
    </source>
</reference>
<evidence type="ECO:0000256" key="2">
    <source>
        <dbReference type="ARBA" id="ARBA00010736"/>
    </source>
</evidence>
<keyword evidence="7" id="KW-1185">Reference proteome</keyword>
<dbReference type="Pfam" id="PF00381">
    <property type="entry name" value="PTS-HPr"/>
    <property type="match status" value="1"/>
</dbReference>